<evidence type="ECO:0000256" key="3">
    <source>
        <dbReference type="SAM" id="MobiDB-lite"/>
    </source>
</evidence>
<dbReference type="SUPFAM" id="SSF51905">
    <property type="entry name" value="FAD/NAD(P)-binding domain"/>
    <property type="match status" value="2"/>
</dbReference>
<dbReference type="InterPro" id="IPR023753">
    <property type="entry name" value="FAD/NAD-binding_dom"/>
</dbReference>
<keyword evidence="1" id="KW-0285">Flavoprotein</keyword>
<protein>
    <submittedName>
        <fullName evidence="5">NAD(P)/FAD-dependent oxidoreductase</fullName>
    </submittedName>
</protein>
<evidence type="ECO:0000259" key="4">
    <source>
        <dbReference type="Pfam" id="PF07992"/>
    </source>
</evidence>
<keyword evidence="6" id="KW-1185">Reference proteome</keyword>
<evidence type="ECO:0000256" key="1">
    <source>
        <dbReference type="ARBA" id="ARBA00022630"/>
    </source>
</evidence>
<feature type="domain" description="FAD/NAD(P)-binding" evidence="4">
    <location>
        <begin position="3"/>
        <end position="272"/>
    </location>
</feature>
<dbReference type="Proteomes" id="UP000737171">
    <property type="component" value="Unassembled WGS sequence"/>
</dbReference>
<keyword evidence="2" id="KW-0560">Oxidoreductase</keyword>
<reference evidence="5 6" key="1">
    <citation type="submission" date="2020-05" db="EMBL/GenBank/DDBJ databases">
        <title>Aquincola sp. isolate from soil.</title>
        <authorList>
            <person name="Han J."/>
            <person name="Kim D.-U."/>
        </authorList>
    </citation>
    <scope>NUCLEOTIDE SEQUENCE [LARGE SCALE GENOMIC DNA]</scope>
    <source>
        <strain evidence="5 6">S2</strain>
    </source>
</reference>
<feature type="region of interest" description="Disordered" evidence="3">
    <location>
        <begin position="299"/>
        <end position="338"/>
    </location>
</feature>
<dbReference type="PRINTS" id="PR00469">
    <property type="entry name" value="PNDRDTASEII"/>
</dbReference>
<gene>
    <name evidence="5" type="ORF">HLB44_12650</name>
</gene>
<accession>A0ABX2EGS8</accession>
<dbReference type="PRINTS" id="PR00368">
    <property type="entry name" value="FADPNR"/>
</dbReference>
<evidence type="ECO:0000313" key="5">
    <source>
        <dbReference type="EMBL" id="NRF67835.1"/>
    </source>
</evidence>
<sequence>MEDVLVVGAGPAGAACALWLHQLGLKVMLLDAGRAIGGLQLRSPYTNRWIPSVQGKTGQEVARQLEEHVRSASVPCRLGFDVGAIRYRADHSGWEVSAAKESLRATYVVIATGSKPRCGGFMETEHVGIGPGISMERIDVHGKRVAILGGGDNAFDQAVFALRRGARNVDVYCRHTPRAQPILQREIPSHCVHVGPFDADQVRMTVNAAAYDVLGVQFGFEASIPAGIRLPLRDGYIVVDRHGAVPRFRGLFAAGEVTNFWHPCVTTALAHGVQVAKAIQNDHLAAASGAMPSFVERPAPRVARPRRGPGLRPQAAARMHQGGGAIARSLSDLSPHER</sequence>
<proteinExistence type="predicted"/>
<evidence type="ECO:0000313" key="6">
    <source>
        <dbReference type="Proteomes" id="UP000737171"/>
    </source>
</evidence>
<dbReference type="EMBL" id="JABRWJ010000003">
    <property type="protein sequence ID" value="NRF67835.1"/>
    <property type="molecule type" value="Genomic_DNA"/>
</dbReference>
<dbReference type="InterPro" id="IPR050097">
    <property type="entry name" value="Ferredoxin-NADP_redctase_2"/>
</dbReference>
<evidence type="ECO:0000256" key="2">
    <source>
        <dbReference type="ARBA" id="ARBA00023002"/>
    </source>
</evidence>
<comment type="caution">
    <text evidence="5">The sequence shown here is derived from an EMBL/GenBank/DDBJ whole genome shotgun (WGS) entry which is preliminary data.</text>
</comment>
<dbReference type="Gene3D" id="3.50.50.60">
    <property type="entry name" value="FAD/NAD(P)-binding domain"/>
    <property type="match status" value="2"/>
</dbReference>
<name>A0ABX2EGS8_9BURK</name>
<dbReference type="InterPro" id="IPR036188">
    <property type="entry name" value="FAD/NAD-bd_sf"/>
</dbReference>
<dbReference type="Pfam" id="PF07992">
    <property type="entry name" value="Pyr_redox_2"/>
    <property type="match status" value="1"/>
</dbReference>
<organism evidence="5 6">
    <name type="scientific">Pseudaquabacterium terrae</name>
    <dbReference type="NCBI Taxonomy" id="2732868"/>
    <lineage>
        <taxon>Bacteria</taxon>
        <taxon>Pseudomonadati</taxon>
        <taxon>Pseudomonadota</taxon>
        <taxon>Betaproteobacteria</taxon>
        <taxon>Burkholderiales</taxon>
        <taxon>Sphaerotilaceae</taxon>
        <taxon>Pseudaquabacterium</taxon>
    </lineage>
</organism>
<dbReference type="PANTHER" id="PTHR48105">
    <property type="entry name" value="THIOREDOXIN REDUCTASE 1-RELATED-RELATED"/>
    <property type="match status" value="1"/>
</dbReference>